<dbReference type="GO" id="GO:0008374">
    <property type="term" value="F:O-acyltransferase activity"/>
    <property type="evidence" value="ECO:0007669"/>
    <property type="project" value="TreeGrafter"/>
</dbReference>
<dbReference type="Proteomes" id="UP000199705">
    <property type="component" value="Unassembled WGS sequence"/>
</dbReference>
<evidence type="ECO:0000256" key="1">
    <source>
        <dbReference type="ARBA" id="ARBA00007274"/>
    </source>
</evidence>
<gene>
    <name evidence="3" type="ORF">SAMN05192573_10634</name>
</gene>
<protein>
    <submittedName>
        <fullName evidence="3">Acetyltransferase (Isoleucine patch superfamily)</fullName>
    </submittedName>
</protein>
<dbReference type="CDD" id="cd04647">
    <property type="entry name" value="LbH_MAT_like"/>
    <property type="match status" value="1"/>
</dbReference>
<keyword evidence="4" id="KW-1185">Reference proteome</keyword>
<proteinExistence type="inferred from homology"/>
<comment type="similarity">
    <text evidence="1">Belongs to the transferase hexapeptide repeat family.</text>
</comment>
<dbReference type="SUPFAM" id="SSF51161">
    <property type="entry name" value="Trimeric LpxA-like enzymes"/>
    <property type="match status" value="1"/>
</dbReference>
<evidence type="ECO:0000313" key="4">
    <source>
        <dbReference type="Proteomes" id="UP000199705"/>
    </source>
</evidence>
<reference evidence="4" key="1">
    <citation type="submission" date="2016-10" db="EMBL/GenBank/DDBJ databases">
        <authorList>
            <person name="Varghese N."/>
            <person name="Submissions S."/>
        </authorList>
    </citation>
    <scope>NUCLEOTIDE SEQUENCE [LARGE SCALE GENOMIC DNA]</scope>
    <source>
        <strain evidence="4">Gh-67</strain>
    </source>
</reference>
<dbReference type="InterPro" id="IPR001451">
    <property type="entry name" value="Hexapep"/>
</dbReference>
<name>A0A1G7YSU8_9SPHI</name>
<evidence type="ECO:0000313" key="3">
    <source>
        <dbReference type="EMBL" id="SDG99279.1"/>
    </source>
</evidence>
<accession>A0A1G7YSU8</accession>
<dbReference type="EMBL" id="FNCG01000006">
    <property type="protein sequence ID" value="SDG99279.1"/>
    <property type="molecule type" value="Genomic_DNA"/>
</dbReference>
<dbReference type="PANTHER" id="PTHR23416:SF23">
    <property type="entry name" value="ACETYLTRANSFERASE C18B11.09C-RELATED"/>
    <property type="match status" value="1"/>
</dbReference>
<dbReference type="Gene3D" id="2.160.10.10">
    <property type="entry name" value="Hexapeptide repeat proteins"/>
    <property type="match status" value="1"/>
</dbReference>
<dbReference type="Pfam" id="PF00132">
    <property type="entry name" value="Hexapep"/>
    <property type="match status" value="1"/>
</dbReference>
<dbReference type="GO" id="GO:0005829">
    <property type="term" value="C:cytosol"/>
    <property type="evidence" value="ECO:0007669"/>
    <property type="project" value="TreeGrafter"/>
</dbReference>
<dbReference type="InterPro" id="IPR011004">
    <property type="entry name" value="Trimer_LpxA-like_sf"/>
</dbReference>
<dbReference type="InterPro" id="IPR051159">
    <property type="entry name" value="Hexapeptide_acetyltransf"/>
</dbReference>
<dbReference type="PANTHER" id="PTHR23416">
    <property type="entry name" value="SIALIC ACID SYNTHASE-RELATED"/>
    <property type="match status" value="1"/>
</dbReference>
<sequence length="204" mass="22377">MSFVSSIKSNPKLKKLVHWMLIPPGQSRPRLWVRLILNRFFHHRGKNSVVRFNARMDLFPFNKFSLGAKSIVEDFAVINNGVGDVFIGEGSGVGISTVIIGPVKIGNFSMTAQHVVISGLNHGYQDVSMPPRHQKVTTQQITIDDNVWIGANCVVTAGVTIGKHSVIGAGSVVTRDIPPYSVAVGNPAKVIKQYNFTTQLWEKA</sequence>
<dbReference type="AlphaFoldDB" id="A0A1G7YSU8"/>
<organism evidence="3 4">
    <name type="scientific">Mucilaginibacter gossypii</name>
    <dbReference type="NCBI Taxonomy" id="551996"/>
    <lineage>
        <taxon>Bacteria</taxon>
        <taxon>Pseudomonadati</taxon>
        <taxon>Bacteroidota</taxon>
        <taxon>Sphingobacteriia</taxon>
        <taxon>Sphingobacteriales</taxon>
        <taxon>Sphingobacteriaceae</taxon>
        <taxon>Mucilaginibacter</taxon>
    </lineage>
</organism>
<dbReference type="RefSeq" id="WP_091167725.1">
    <property type="nucleotide sequence ID" value="NZ_FNCG01000006.1"/>
</dbReference>
<keyword evidence="2 3" id="KW-0808">Transferase</keyword>
<evidence type="ECO:0000256" key="2">
    <source>
        <dbReference type="ARBA" id="ARBA00022679"/>
    </source>
</evidence>
<dbReference type="STRING" id="551996.SAMN05192573_10634"/>